<keyword evidence="5" id="KW-1185">Reference proteome</keyword>
<evidence type="ECO:0000313" key="4">
    <source>
        <dbReference type="EMBL" id="TDP84136.1"/>
    </source>
</evidence>
<keyword evidence="2" id="KW-0732">Signal</keyword>
<dbReference type="GO" id="GO:0015627">
    <property type="term" value="C:type II protein secretion system complex"/>
    <property type="evidence" value="ECO:0007669"/>
    <property type="project" value="TreeGrafter"/>
</dbReference>
<feature type="domain" description="BON" evidence="3">
    <location>
        <begin position="123"/>
        <end position="192"/>
    </location>
</feature>
<evidence type="ECO:0000259" key="3">
    <source>
        <dbReference type="PROSITE" id="PS50914"/>
    </source>
</evidence>
<dbReference type="PROSITE" id="PS50914">
    <property type="entry name" value="BON"/>
    <property type="match status" value="1"/>
</dbReference>
<organism evidence="4 5">
    <name type="scientific">Oharaeibacter diazotrophicus</name>
    <dbReference type="NCBI Taxonomy" id="1920512"/>
    <lineage>
        <taxon>Bacteria</taxon>
        <taxon>Pseudomonadati</taxon>
        <taxon>Pseudomonadota</taxon>
        <taxon>Alphaproteobacteria</taxon>
        <taxon>Hyphomicrobiales</taxon>
        <taxon>Pleomorphomonadaceae</taxon>
        <taxon>Oharaeibacter</taxon>
    </lineage>
</organism>
<dbReference type="EMBL" id="SNXY01000008">
    <property type="protein sequence ID" value="TDP84136.1"/>
    <property type="molecule type" value="Genomic_DNA"/>
</dbReference>
<dbReference type="PANTHER" id="PTHR30332">
    <property type="entry name" value="PROBABLE GENERAL SECRETION PATHWAY PROTEIN D"/>
    <property type="match status" value="1"/>
</dbReference>
<dbReference type="InterPro" id="IPR032789">
    <property type="entry name" value="T2SS-T3SS_pil_N"/>
</dbReference>
<dbReference type="Pfam" id="PF00263">
    <property type="entry name" value="Secretin"/>
    <property type="match status" value="1"/>
</dbReference>
<proteinExistence type="inferred from homology"/>
<comment type="similarity">
    <text evidence="1">Belongs to the bacterial secretin family.</text>
</comment>
<dbReference type="OrthoDB" id="9775455at2"/>
<dbReference type="Pfam" id="PF04972">
    <property type="entry name" value="BON"/>
    <property type="match status" value="1"/>
</dbReference>
<feature type="chain" id="PRO_5020330353" evidence="2">
    <location>
        <begin position="44"/>
        <end position="480"/>
    </location>
</feature>
<dbReference type="InterPro" id="IPR007055">
    <property type="entry name" value="BON_dom"/>
</dbReference>
<feature type="signal peptide" evidence="2">
    <location>
        <begin position="1"/>
        <end position="43"/>
    </location>
</feature>
<dbReference type="InterPro" id="IPR004846">
    <property type="entry name" value="T2SS/T3SS_dom"/>
</dbReference>
<dbReference type="InterPro" id="IPR050810">
    <property type="entry name" value="Bact_Secretion_Sys_Channel"/>
</dbReference>
<dbReference type="RefSeq" id="WP_126540046.1">
    <property type="nucleotide sequence ID" value="NZ_WUJM01000124.1"/>
</dbReference>
<sequence length="480" mass="50157">MTRAAAENRHPSRTDTMKRSFAHLLAAVAIAAGFAAAPPPASAADEATYASAAEMSGRVVRLALNKSLVVNLPEDVKDVMVANPAVADAVVRTNRKIYLIGVSAGETNVFLFGEGGRQLAQFELVVARDTVGLEATIQGVVPGAKIRAQSLGDSIVLSGTAPSAEAALKAAEIAAKFVGDPAKVVNSIAIAGSDQVNLRVVIAEVQRNAARQLGVDFSFSATGGGVSFNPIVSNPFGVAGAALSDTALKITASDFSATVRALEQDGILKTLAEPNLTAVSGESASFLVGGEFPAISGITDSGRIEYQFKPYGVGLNFTPIVLSPGRISLKIKTEISELDNSNKLKITTNADSDISILGFKTRRAETVVELPSGGSLAIGGLVKDDVRQSLSGVPGLMDLPILGSLFKSRDFQRQQTELVIFVTPYVVDPVATSAISRPDQNLGFSSDAQTYFLNQVNKVYANRGTSPTGAYTGRFGFAYE</sequence>
<evidence type="ECO:0000256" key="2">
    <source>
        <dbReference type="SAM" id="SignalP"/>
    </source>
</evidence>
<dbReference type="PANTHER" id="PTHR30332:SF17">
    <property type="entry name" value="TYPE IV PILIATION SYSTEM PROTEIN DR_0774-RELATED"/>
    <property type="match status" value="1"/>
</dbReference>
<evidence type="ECO:0000256" key="1">
    <source>
        <dbReference type="RuleBase" id="RU004003"/>
    </source>
</evidence>
<accession>A0A4R6REP0</accession>
<dbReference type="Pfam" id="PF13629">
    <property type="entry name" value="T2SS-T3SS_pil_N"/>
    <property type="match status" value="1"/>
</dbReference>
<name>A0A4R6REP0_9HYPH</name>
<reference evidence="4 5" key="1">
    <citation type="submission" date="2019-03" db="EMBL/GenBank/DDBJ databases">
        <title>Genomic Encyclopedia of Type Strains, Phase IV (KMG-IV): sequencing the most valuable type-strain genomes for metagenomic binning, comparative biology and taxonomic classification.</title>
        <authorList>
            <person name="Goeker M."/>
        </authorList>
    </citation>
    <scope>NUCLEOTIDE SEQUENCE [LARGE SCALE GENOMIC DNA]</scope>
    <source>
        <strain evidence="4 5">DSM 102969</strain>
    </source>
</reference>
<dbReference type="InterPro" id="IPR001775">
    <property type="entry name" value="GspD/PilQ"/>
</dbReference>
<dbReference type="AlphaFoldDB" id="A0A4R6REP0"/>
<dbReference type="PRINTS" id="PR00811">
    <property type="entry name" value="BCTERIALGSPD"/>
</dbReference>
<dbReference type="Proteomes" id="UP000294547">
    <property type="component" value="Unassembled WGS sequence"/>
</dbReference>
<dbReference type="GO" id="GO:0009306">
    <property type="term" value="P:protein secretion"/>
    <property type="evidence" value="ECO:0007669"/>
    <property type="project" value="InterPro"/>
</dbReference>
<comment type="caution">
    <text evidence="4">The sequence shown here is derived from an EMBL/GenBank/DDBJ whole genome shotgun (WGS) entry which is preliminary data.</text>
</comment>
<evidence type="ECO:0000313" key="5">
    <source>
        <dbReference type="Proteomes" id="UP000294547"/>
    </source>
</evidence>
<protein>
    <submittedName>
        <fullName evidence="4">Pilus assembly protein CpaC</fullName>
    </submittedName>
</protein>
<gene>
    <name evidence="4" type="ORF">EDD54_2740</name>
</gene>